<dbReference type="InterPro" id="IPR013766">
    <property type="entry name" value="Thioredoxin_domain"/>
</dbReference>
<name>A0A3G8M4H0_9HYPH</name>
<sequence length="262" mass="28378">MRCRAKENAMSFFISLAAGACLALGAATPLFAEELSGKQKVEIEKVVHDYLIANPEVVREAIDELGKREKVAEAATREKAVGQHGDKIVNSPNQAVVGNPSGDVTLVEFFDYNCGYCKQSMASVAKLIEADPKLRVVLKDFPILGPDSVEAAQVATAARMQLDSQKFWEFHRKLLSTRGHIGKQQALTAAKDVGADMPRLEKDMSSAETKAALKEVATLADELRFDGTPAWVIGKEAIVGGVPYAQLKAKIENMRKCGKSVC</sequence>
<feature type="signal peptide" evidence="5">
    <location>
        <begin position="1"/>
        <end position="32"/>
    </location>
</feature>
<dbReference type="InterPro" id="IPR041205">
    <property type="entry name" value="ScsC_N"/>
</dbReference>
<keyword evidence="1 5" id="KW-0732">Signal</keyword>
<evidence type="ECO:0000256" key="4">
    <source>
        <dbReference type="ARBA" id="ARBA00023284"/>
    </source>
</evidence>
<dbReference type="RefSeq" id="WP_124737852.1">
    <property type="nucleotide sequence ID" value="NZ_CP034086.1"/>
</dbReference>
<evidence type="ECO:0000256" key="2">
    <source>
        <dbReference type="ARBA" id="ARBA00023002"/>
    </source>
</evidence>
<proteinExistence type="predicted"/>
<evidence type="ECO:0000259" key="6">
    <source>
        <dbReference type="PROSITE" id="PS51352"/>
    </source>
</evidence>
<reference evidence="7 8" key="1">
    <citation type="submission" date="2018-11" db="EMBL/GenBank/DDBJ databases">
        <title>Genome squencing of methanotrophic bacteria isolated from alkaline groundwater in Korea.</title>
        <authorList>
            <person name="Nguyen L.N."/>
        </authorList>
    </citation>
    <scope>NUCLEOTIDE SEQUENCE [LARGE SCALE GENOMIC DNA]</scope>
    <source>
        <strain evidence="7 8">GW6</strain>
    </source>
</reference>
<dbReference type="EMBL" id="CP034086">
    <property type="protein sequence ID" value="AZG76012.1"/>
    <property type="molecule type" value="Genomic_DNA"/>
</dbReference>
<gene>
    <name evidence="7" type="ORF">EHO51_04285</name>
</gene>
<keyword evidence="3" id="KW-1015">Disulfide bond</keyword>
<protein>
    <submittedName>
        <fullName evidence="7">DsbA family protein</fullName>
    </submittedName>
</protein>
<dbReference type="Pfam" id="PF01323">
    <property type="entry name" value="DSBA"/>
    <property type="match status" value="1"/>
</dbReference>
<dbReference type="PROSITE" id="PS00194">
    <property type="entry name" value="THIOREDOXIN_1"/>
    <property type="match status" value="1"/>
</dbReference>
<accession>A0A3G8M4H0</accession>
<dbReference type="PANTHER" id="PTHR13887">
    <property type="entry name" value="GLUTATHIONE S-TRANSFERASE KAPPA"/>
    <property type="match status" value="1"/>
</dbReference>
<dbReference type="Gene3D" id="3.40.30.10">
    <property type="entry name" value="Glutaredoxin"/>
    <property type="match status" value="1"/>
</dbReference>
<dbReference type="InterPro" id="IPR001853">
    <property type="entry name" value="DSBA-like_thioredoxin_dom"/>
</dbReference>
<evidence type="ECO:0000313" key="7">
    <source>
        <dbReference type="EMBL" id="AZG76012.1"/>
    </source>
</evidence>
<dbReference type="SUPFAM" id="SSF52833">
    <property type="entry name" value="Thioredoxin-like"/>
    <property type="match status" value="1"/>
</dbReference>
<dbReference type="PROSITE" id="PS51257">
    <property type="entry name" value="PROKAR_LIPOPROTEIN"/>
    <property type="match status" value="1"/>
</dbReference>
<evidence type="ECO:0000256" key="3">
    <source>
        <dbReference type="ARBA" id="ARBA00023157"/>
    </source>
</evidence>
<keyword evidence="2" id="KW-0560">Oxidoreductase</keyword>
<dbReference type="CDD" id="cd03023">
    <property type="entry name" value="DsbA_Com1_like"/>
    <property type="match status" value="1"/>
</dbReference>
<organism evidence="7 8">
    <name type="scientific">Methylocystis rosea</name>
    <dbReference type="NCBI Taxonomy" id="173366"/>
    <lineage>
        <taxon>Bacteria</taxon>
        <taxon>Pseudomonadati</taxon>
        <taxon>Pseudomonadota</taxon>
        <taxon>Alphaproteobacteria</taxon>
        <taxon>Hyphomicrobiales</taxon>
        <taxon>Methylocystaceae</taxon>
        <taxon>Methylocystis</taxon>
    </lineage>
</organism>
<dbReference type="KEGG" id="mros:EHO51_04285"/>
<keyword evidence="4" id="KW-0676">Redox-active center</keyword>
<feature type="chain" id="PRO_5018212189" evidence="5">
    <location>
        <begin position="33"/>
        <end position="262"/>
    </location>
</feature>
<dbReference type="Proteomes" id="UP000273982">
    <property type="component" value="Chromosome"/>
</dbReference>
<evidence type="ECO:0000256" key="1">
    <source>
        <dbReference type="ARBA" id="ARBA00022729"/>
    </source>
</evidence>
<dbReference type="InterPro" id="IPR017937">
    <property type="entry name" value="Thioredoxin_CS"/>
</dbReference>
<dbReference type="Pfam" id="PF18312">
    <property type="entry name" value="ScsC_N"/>
    <property type="match status" value="1"/>
</dbReference>
<dbReference type="PANTHER" id="PTHR13887:SF14">
    <property type="entry name" value="DISULFIDE BOND FORMATION PROTEIN D"/>
    <property type="match status" value="1"/>
</dbReference>
<dbReference type="PROSITE" id="PS51352">
    <property type="entry name" value="THIOREDOXIN_2"/>
    <property type="match status" value="1"/>
</dbReference>
<dbReference type="InterPro" id="IPR036249">
    <property type="entry name" value="Thioredoxin-like_sf"/>
</dbReference>
<dbReference type="GO" id="GO:0015036">
    <property type="term" value="F:disulfide oxidoreductase activity"/>
    <property type="evidence" value="ECO:0007669"/>
    <property type="project" value="UniProtKB-ARBA"/>
</dbReference>
<feature type="domain" description="Thioredoxin" evidence="6">
    <location>
        <begin position="69"/>
        <end position="256"/>
    </location>
</feature>
<dbReference type="AlphaFoldDB" id="A0A3G8M4H0"/>
<evidence type="ECO:0000313" key="8">
    <source>
        <dbReference type="Proteomes" id="UP000273982"/>
    </source>
</evidence>
<evidence type="ECO:0000256" key="5">
    <source>
        <dbReference type="SAM" id="SignalP"/>
    </source>
</evidence>